<dbReference type="AlphaFoldDB" id="A0AA95J9J4"/>
<dbReference type="Proteomes" id="UP001178662">
    <property type="component" value="Chromosome"/>
</dbReference>
<gene>
    <name evidence="1" type="ORF">P0Y55_12375</name>
</gene>
<organism evidence="1 2">
    <name type="scientific">Candidatus Cohnella colombiensis</name>
    <dbReference type="NCBI Taxonomy" id="3121368"/>
    <lineage>
        <taxon>Bacteria</taxon>
        <taxon>Bacillati</taxon>
        <taxon>Bacillota</taxon>
        <taxon>Bacilli</taxon>
        <taxon>Bacillales</taxon>
        <taxon>Paenibacillaceae</taxon>
        <taxon>Cohnella</taxon>
    </lineage>
</organism>
<protein>
    <recommendedName>
        <fullName evidence="3">DUF559 domain-containing protein</fullName>
    </recommendedName>
</protein>
<evidence type="ECO:0000313" key="1">
    <source>
        <dbReference type="EMBL" id="WEK53378.1"/>
    </source>
</evidence>
<name>A0AA95J9J4_9BACL</name>
<accession>A0AA95J9J4</accession>
<evidence type="ECO:0000313" key="2">
    <source>
        <dbReference type="Proteomes" id="UP001178662"/>
    </source>
</evidence>
<dbReference type="EMBL" id="CP119317">
    <property type="protein sequence ID" value="WEK53378.1"/>
    <property type="molecule type" value="Genomic_DNA"/>
</dbReference>
<sequence length="220" mass="26084">MNFEMAYQKFMEQHIADSNGERRGRLLSRNYHGEKLFLSNVWWKLVGNLDYLHPEYEIMDWRGRSYFADFAWLPPGNHRMLIEIKSYSYHVRDLDRDGYCRELNRELFNLGMGYQVISFPYDDIANRPELSLTLLRMIVNQFVPRTTSLTINSLAENEIIRLAYHRAGSVRLIDVVQHLQMDRRQAAKLLHSLVEHKQLIAIKGEKQSRIIKYVVPQDKV</sequence>
<evidence type="ECO:0008006" key="3">
    <source>
        <dbReference type="Google" id="ProtNLM"/>
    </source>
</evidence>
<proteinExistence type="predicted"/>
<keyword evidence="2" id="KW-1185">Reference proteome</keyword>
<reference evidence="1" key="1">
    <citation type="submission" date="2023-03" db="EMBL/GenBank/DDBJ databases">
        <title>Andean soil-derived lignocellulolytic bacterial consortium as a source of novel taxa and putative plastic-active enzymes.</title>
        <authorList>
            <person name="Diaz-Garcia L."/>
            <person name="Chuvochina M."/>
            <person name="Feuerriegel G."/>
            <person name="Bunk B."/>
            <person name="Sproer C."/>
            <person name="Streit W.R."/>
            <person name="Rodriguez L.M."/>
            <person name="Overmann J."/>
            <person name="Jimenez D.J."/>
        </authorList>
    </citation>
    <scope>NUCLEOTIDE SEQUENCE</scope>
    <source>
        <strain evidence="1">MAG 2441</strain>
    </source>
</reference>